<proteinExistence type="inferred from homology"/>
<organism evidence="3 4">
    <name type="scientific">Chaetomium strumarium</name>
    <dbReference type="NCBI Taxonomy" id="1170767"/>
    <lineage>
        <taxon>Eukaryota</taxon>
        <taxon>Fungi</taxon>
        <taxon>Dikarya</taxon>
        <taxon>Ascomycota</taxon>
        <taxon>Pezizomycotina</taxon>
        <taxon>Sordariomycetes</taxon>
        <taxon>Sordariomycetidae</taxon>
        <taxon>Sordariales</taxon>
        <taxon>Chaetomiaceae</taxon>
        <taxon>Chaetomium</taxon>
    </lineage>
</organism>
<evidence type="ECO:0000313" key="3">
    <source>
        <dbReference type="EMBL" id="KAK3303920.1"/>
    </source>
</evidence>
<reference evidence="3" key="2">
    <citation type="submission" date="2023-06" db="EMBL/GenBank/DDBJ databases">
        <authorList>
            <consortium name="Lawrence Berkeley National Laboratory"/>
            <person name="Mondo S.J."/>
            <person name="Hensen N."/>
            <person name="Bonometti L."/>
            <person name="Westerberg I."/>
            <person name="Brannstrom I.O."/>
            <person name="Guillou S."/>
            <person name="Cros-Aarteil S."/>
            <person name="Calhoun S."/>
            <person name="Haridas S."/>
            <person name="Kuo A."/>
            <person name="Pangilinan J."/>
            <person name="Riley R."/>
            <person name="Labutti K."/>
            <person name="Andreopoulos B."/>
            <person name="Lipzen A."/>
            <person name="Chen C."/>
            <person name="Yanf M."/>
            <person name="Daum C."/>
            <person name="Ng V."/>
            <person name="Clum A."/>
            <person name="Steindorff A."/>
            <person name="Ohm R."/>
            <person name="Martin F."/>
            <person name="Silar P."/>
            <person name="Natvig D."/>
            <person name="Lalanne C."/>
            <person name="Gautier V."/>
            <person name="Ament-Velasquez S.L."/>
            <person name="Kruys A."/>
            <person name="Hutchinson M.I."/>
            <person name="Powell A.J."/>
            <person name="Barry K."/>
            <person name="Miller A.N."/>
            <person name="Grigoriev I.V."/>
            <person name="Debuchy R."/>
            <person name="Gladieux P."/>
            <person name="Thoren M.H."/>
            <person name="Johannesson H."/>
        </authorList>
    </citation>
    <scope>NUCLEOTIDE SEQUENCE</scope>
    <source>
        <strain evidence="3">CBS 333.67</strain>
    </source>
</reference>
<dbReference type="SUPFAM" id="SSF53474">
    <property type="entry name" value="alpha/beta-Hydrolases"/>
    <property type="match status" value="1"/>
</dbReference>
<name>A0AAJ0LZZ4_9PEZI</name>
<feature type="domain" description="AB hydrolase-1" evidence="2">
    <location>
        <begin position="307"/>
        <end position="411"/>
    </location>
</feature>
<comment type="caution">
    <text evidence="3">The sequence shown here is derived from an EMBL/GenBank/DDBJ whole genome shotgun (WGS) entry which is preliminary data.</text>
</comment>
<dbReference type="Pfam" id="PF00561">
    <property type="entry name" value="Abhydrolase_1"/>
    <property type="match status" value="1"/>
</dbReference>
<protein>
    <submittedName>
        <fullName evidence="3">Alpha/Beta hydrolase protein</fullName>
    </submittedName>
</protein>
<comment type="similarity">
    <text evidence="1">Belongs to the AB hydrolase superfamily.</text>
</comment>
<accession>A0AAJ0LZZ4</accession>
<evidence type="ECO:0000259" key="2">
    <source>
        <dbReference type="Pfam" id="PF00561"/>
    </source>
</evidence>
<dbReference type="Gene3D" id="3.40.50.1820">
    <property type="entry name" value="alpha/beta hydrolase"/>
    <property type="match status" value="1"/>
</dbReference>
<keyword evidence="4" id="KW-1185">Reference proteome</keyword>
<sequence length="566" mass="61931">MDGSGPGMLYVTMQPREGLSPDQFHEWYNNEHGPTRLRLPHIFANGLRYRAADGETPHFLAVYDVTSMRHLDTPTYTDLRANRSPREAATIGQVAVDRKFLDLVATQQSPLFAPIEQLTDAEAQGLVLVSVEVSLKPGVEGAEEAVVQWYREEHLPMLSKIPGWLRSRVFRTPSVIEGGSSGAVKIVTLHEYAKENGLEGPEHKAAMRTPRRDDVFAKYIAHKARRTYELFYVFGPAPRDLQSLSRLPPSAAFSTADGKISTVPGGEKDDDAAINAFVTTPTPPDSDSSGQTILPYRLEGNPSPTAPTIAFCNSLLTSLHMWDPLVAILKSSRPDLRILRYDTRGRHDDNINNVPVPATLDMLADDLATLLAALRIPRLHALVGVSMGGATTLKFALKYPGLLDRFVACDFNVASSDANTAAWKERIAVAEGDDDDSLEGGGSGSGMRKLARLTVERWFHPHTMAQKKDVAEWMTDMVAANSVQGFRYSCQALWNYNLRDEMKGCTVPGLFVVGEGDGKGALVKAMDGFKGLLGPHGGELKIVPLAGHLPMSESPREFWDAIAGFV</sequence>
<reference evidence="3" key="1">
    <citation type="journal article" date="2023" name="Mol. Phylogenet. Evol.">
        <title>Genome-scale phylogeny and comparative genomics of the fungal order Sordariales.</title>
        <authorList>
            <person name="Hensen N."/>
            <person name="Bonometti L."/>
            <person name="Westerberg I."/>
            <person name="Brannstrom I.O."/>
            <person name="Guillou S."/>
            <person name="Cros-Aarteil S."/>
            <person name="Calhoun S."/>
            <person name="Haridas S."/>
            <person name="Kuo A."/>
            <person name="Mondo S."/>
            <person name="Pangilinan J."/>
            <person name="Riley R."/>
            <person name="LaButti K."/>
            <person name="Andreopoulos B."/>
            <person name="Lipzen A."/>
            <person name="Chen C."/>
            <person name="Yan M."/>
            <person name="Daum C."/>
            <person name="Ng V."/>
            <person name="Clum A."/>
            <person name="Steindorff A."/>
            <person name="Ohm R.A."/>
            <person name="Martin F."/>
            <person name="Silar P."/>
            <person name="Natvig D.O."/>
            <person name="Lalanne C."/>
            <person name="Gautier V."/>
            <person name="Ament-Velasquez S.L."/>
            <person name="Kruys A."/>
            <person name="Hutchinson M.I."/>
            <person name="Powell A.J."/>
            <person name="Barry K."/>
            <person name="Miller A.N."/>
            <person name="Grigoriev I.V."/>
            <person name="Debuchy R."/>
            <person name="Gladieux P."/>
            <person name="Hiltunen Thoren M."/>
            <person name="Johannesson H."/>
        </authorList>
    </citation>
    <scope>NUCLEOTIDE SEQUENCE</scope>
    <source>
        <strain evidence="3">CBS 333.67</strain>
    </source>
</reference>
<evidence type="ECO:0000256" key="1">
    <source>
        <dbReference type="ARBA" id="ARBA00008645"/>
    </source>
</evidence>
<dbReference type="EMBL" id="JAUDZG010000005">
    <property type="protein sequence ID" value="KAK3303920.1"/>
    <property type="molecule type" value="Genomic_DNA"/>
</dbReference>
<keyword evidence="3" id="KW-0378">Hydrolase</keyword>
<dbReference type="AlphaFoldDB" id="A0AAJ0LZZ4"/>
<dbReference type="GeneID" id="87884324"/>
<dbReference type="InterPro" id="IPR000073">
    <property type="entry name" value="AB_hydrolase_1"/>
</dbReference>
<dbReference type="RefSeq" id="XP_062719700.1">
    <property type="nucleotide sequence ID" value="XM_062865495.1"/>
</dbReference>
<dbReference type="Proteomes" id="UP001273166">
    <property type="component" value="Unassembled WGS sequence"/>
</dbReference>
<dbReference type="GO" id="GO:0016787">
    <property type="term" value="F:hydrolase activity"/>
    <property type="evidence" value="ECO:0007669"/>
    <property type="project" value="UniProtKB-KW"/>
</dbReference>
<dbReference type="PANTHER" id="PTHR43039">
    <property type="entry name" value="ESTERASE-RELATED"/>
    <property type="match status" value="1"/>
</dbReference>
<dbReference type="InterPro" id="IPR029058">
    <property type="entry name" value="AB_hydrolase_fold"/>
</dbReference>
<evidence type="ECO:0000313" key="4">
    <source>
        <dbReference type="Proteomes" id="UP001273166"/>
    </source>
</evidence>
<gene>
    <name evidence="3" type="ORF">B0T15DRAFT_417612</name>
</gene>